<dbReference type="AlphaFoldDB" id="A0A5B8A248"/>
<protein>
    <submittedName>
        <fullName evidence="1">Uncharacterized protein</fullName>
    </submittedName>
</protein>
<dbReference type="KEGG" id="hyj:FHG12_14420"/>
<dbReference type="OrthoDB" id="1849937at2"/>
<evidence type="ECO:0000313" key="1">
    <source>
        <dbReference type="EMBL" id="QDA61219.1"/>
    </source>
</evidence>
<evidence type="ECO:0000313" key="2">
    <source>
        <dbReference type="Proteomes" id="UP000305398"/>
    </source>
</evidence>
<organism evidence="1 2">
    <name type="scientific">Hymenobacter jejuensis</name>
    <dbReference type="NCBI Taxonomy" id="2502781"/>
    <lineage>
        <taxon>Bacteria</taxon>
        <taxon>Pseudomonadati</taxon>
        <taxon>Bacteroidota</taxon>
        <taxon>Cytophagia</taxon>
        <taxon>Cytophagales</taxon>
        <taxon>Hymenobacteraceae</taxon>
        <taxon>Hymenobacter</taxon>
    </lineage>
</organism>
<dbReference type="EMBL" id="CP040896">
    <property type="protein sequence ID" value="QDA61219.1"/>
    <property type="molecule type" value="Genomic_DNA"/>
</dbReference>
<sequence length="184" mass="20626">MNSYFILWPTDWCKRLAQAHDQGPLQAIYGGSHTSVPPLGRVTVGDIIHPVSIKNGQLFIIGRMRVTSILDAEEYLKGQNISRFNNELWDTSAHKLLKQNPELGHRIPRSCIENVALGTGTGLRFDFNLSTEIVSNLRFGQKPGFEKRLSINEEGKISHVGLQGHFRRLSSDSAALVAEVMREF</sequence>
<dbReference type="Proteomes" id="UP000305398">
    <property type="component" value="Chromosome"/>
</dbReference>
<name>A0A5B8A248_9BACT</name>
<gene>
    <name evidence="1" type="ORF">FHG12_14420</name>
</gene>
<dbReference type="RefSeq" id="WP_139516393.1">
    <property type="nucleotide sequence ID" value="NZ_CP040896.1"/>
</dbReference>
<proteinExistence type="predicted"/>
<keyword evidence="2" id="KW-1185">Reference proteome</keyword>
<reference evidence="1 2" key="1">
    <citation type="submission" date="2019-06" db="EMBL/GenBank/DDBJ databases">
        <authorList>
            <person name="Srinivasan S."/>
        </authorList>
    </citation>
    <scope>NUCLEOTIDE SEQUENCE [LARGE SCALE GENOMIC DNA]</scope>
    <source>
        <strain evidence="1 2">17J68-5</strain>
    </source>
</reference>
<accession>A0A5B8A248</accession>